<dbReference type="Gene3D" id="3.30.830.10">
    <property type="entry name" value="Metalloenzyme, LuxS/M16 peptidase-like"/>
    <property type="match status" value="2"/>
</dbReference>
<feature type="chain" id="PRO_5015489242" evidence="1">
    <location>
        <begin position="29"/>
        <end position="454"/>
    </location>
</feature>
<evidence type="ECO:0000256" key="1">
    <source>
        <dbReference type="SAM" id="SignalP"/>
    </source>
</evidence>
<organism evidence="4 5">
    <name type="scientific">Ignatzschineria indica</name>
    <dbReference type="NCBI Taxonomy" id="472583"/>
    <lineage>
        <taxon>Bacteria</taxon>
        <taxon>Pseudomonadati</taxon>
        <taxon>Pseudomonadota</taxon>
        <taxon>Gammaproteobacteria</taxon>
        <taxon>Cardiobacteriales</taxon>
        <taxon>Ignatzschineriaceae</taxon>
        <taxon>Ignatzschineria</taxon>
    </lineage>
</organism>
<dbReference type="EMBL" id="QEWR01000003">
    <property type="protein sequence ID" value="PWD83176.1"/>
    <property type="molecule type" value="Genomic_DNA"/>
</dbReference>
<dbReference type="InterPro" id="IPR011249">
    <property type="entry name" value="Metalloenz_LuxS/M16"/>
</dbReference>
<dbReference type="Pfam" id="PF00675">
    <property type="entry name" value="Peptidase_M16"/>
    <property type="match status" value="1"/>
</dbReference>
<dbReference type="PANTHER" id="PTHR11851">
    <property type="entry name" value="METALLOPROTEASE"/>
    <property type="match status" value="1"/>
</dbReference>
<reference evidence="4 5" key="1">
    <citation type="journal article" date="2018" name="Genome Announc.">
        <title>Ignatzschineria cameli sp. nov., isolated from necrotic foot tissue of dromedaries (Camelus dromedarius) and associated maggots (Wohlfahrtia species) in Dubai.</title>
        <authorList>
            <person name="Tsang C.C."/>
            <person name="Tang J.Y."/>
            <person name="Fong J.Y."/>
            <person name="Kinne J."/>
            <person name="Lee H.H."/>
            <person name="Joseph M."/>
            <person name="Jose S."/>
            <person name="Schuster R.K."/>
            <person name="Tang Y."/>
            <person name="Sivakumar S."/>
            <person name="Chen J.H."/>
            <person name="Teng J.L."/>
            <person name="Lau S.K."/>
            <person name="Wernery U."/>
            <person name="Woo P.C."/>
        </authorList>
    </citation>
    <scope>NUCLEOTIDE SEQUENCE [LARGE SCALE GENOMIC DNA]</scope>
    <source>
        <strain evidence="4 5">KCTC 22643</strain>
    </source>
</reference>
<feature type="domain" description="Peptidase M16 N-terminal" evidence="2">
    <location>
        <begin position="45"/>
        <end position="179"/>
    </location>
</feature>
<protein>
    <submittedName>
        <fullName evidence="4">Insulinase family protein</fullName>
    </submittedName>
</protein>
<dbReference type="InterPro" id="IPR050361">
    <property type="entry name" value="MPP/UQCRC_Complex"/>
</dbReference>
<feature type="signal peptide" evidence="1">
    <location>
        <begin position="1"/>
        <end position="28"/>
    </location>
</feature>
<dbReference type="Proteomes" id="UP000244948">
    <property type="component" value="Unassembled WGS sequence"/>
</dbReference>
<dbReference type="InterPro" id="IPR007863">
    <property type="entry name" value="Peptidase_M16_C"/>
</dbReference>
<keyword evidence="1" id="KW-0732">Signal</keyword>
<evidence type="ECO:0000313" key="5">
    <source>
        <dbReference type="Proteomes" id="UP000244948"/>
    </source>
</evidence>
<dbReference type="SUPFAM" id="SSF63411">
    <property type="entry name" value="LuxS/MPP-like metallohydrolase"/>
    <property type="match status" value="2"/>
</dbReference>
<proteinExistence type="predicted"/>
<sequence length="454" mass="50478">MIMRKIIRKLITTLLVTVTLFSTVIAQAATDVETWRTDEGAEVYYLHAPEIPMVDLILSLEAGSIREGDSYGLAAMTANMVTSGTQSLDEEALLLKLDQLQSSIDASSSTYHTLFSLRSLSREDQLNSTLGVLYEMLQSPRFDEKVFKREVAQAIDSQKARLDNPSAIANELYYAALYPNSVIGATSEMLQKSLAKMSLGDVKAFQEQYYDAHGAKIIFVGDISEEEAKKVATKISQILGSGEIHPAMAQIEPVTMDLTYEQYYNSPQTQVMMGQPAIDRFSPDYLPLMIGNHLLGGSGLTSLLMTTIREKEGLTYGIYSRFAPNFYEGPFTISFSTKNESVEEAITQTKAVVNQFINEGPDAELLERAKNNYIGSLVLDLDSNLKLAYAILNLATYGLPLDYYETLPEKVRAITPKEIQEAFKRHVNPQEMTTVIVGGYVAPDKETRKPFNDQ</sequence>
<dbReference type="InterPro" id="IPR011765">
    <property type="entry name" value="Pept_M16_N"/>
</dbReference>
<name>A0A2U2AK21_9GAMM</name>
<feature type="domain" description="Peptidase M16 C-terminal" evidence="3">
    <location>
        <begin position="197"/>
        <end position="372"/>
    </location>
</feature>
<evidence type="ECO:0000259" key="2">
    <source>
        <dbReference type="Pfam" id="PF00675"/>
    </source>
</evidence>
<dbReference type="AlphaFoldDB" id="A0A2U2AK21"/>
<keyword evidence="5" id="KW-1185">Reference proteome</keyword>
<comment type="caution">
    <text evidence="4">The sequence shown here is derived from an EMBL/GenBank/DDBJ whole genome shotgun (WGS) entry which is preliminary data.</text>
</comment>
<accession>A0A2U2AK21</accession>
<gene>
    <name evidence="4" type="ORF">DC082_07115</name>
</gene>
<evidence type="ECO:0000259" key="3">
    <source>
        <dbReference type="Pfam" id="PF05193"/>
    </source>
</evidence>
<dbReference type="PANTHER" id="PTHR11851:SF224">
    <property type="entry name" value="PROCESSING PROTEASE"/>
    <property type="match status" value="1"/>
</dbReference>
<dbReference type="Pfam" id="PF05193">
    <property type="entry name" value="Peptidase_M16_C"/>
    <property type="match status" value="1"/>
</dbReference>
<evidence type="ECO:0000313" key="4">
    <source>
        <dbReference type="EMBL" id="PWD83176.1"/>
    </source>
</evidence>
<dbReference type="GO" id="GO:0046872">
    <property type="term" value="F:metal ion binding"/>
    <property type="evidence" value="ECO:0007669"/>
    <property type="project" value="InterPro"/>
</dbReference>